<organism evidence="1 2">
    <name type="scientific">Clostridium paridis</name>
    <dbReference type="NCBI Taxonomy" id="2803863"/>
    <lineage>
        <taxon>Bacteria</taxon>
        <taxon>Bacillati</taxon>
        <taxon>Bacillota</taxon>
        <taxon>Clostridia</taxon>
        <taxon>Eubacteriales</taxon>
        <taxon>Clostridiaceae</taxon>
        <taxon>Clostridium</taxon>
    </lineage>
</organism>
<proteinExistence type="predicted"/>
<dbReference type="Pfam" id="PF07799">
    <property type="entry name" value="DUF1643"/>
    <property type="match status" value="1"/>
</dbReference>
<gene>
    <name evidence="1" type="ORF">JK634_15405</name>
</gene>
<accession>A0A937FFU5</accession>
<dbReference type="InterPro" id="IPR012441">
    <property type="entry name" value="DUF1643"/>
</dbReference>
<dbReference type="AlphaFoldDB" id="A0A937FFU5"/>
<evidence type="ECO:0000313" key="2">
    <source>
        <dbReference type="Proteomes" id="UP000623681"/>
    </source>
</evidence>
<reference evidence="1" key="1">
    <citation type="submission" date="2021-01" db="EMBL/GenBank/DDBJ databases">
        <title>Genome public.</title>
        <authorList>
            <person name="Liu C."/>
            <person name="Sun Q."/>
        </authorList>
    </citation>
    <scope>NUCLEOTIDE SEQUENCE</scope>
    <source>
        <strain evidence="1">YIM B02565</strain>
    </source>
</reference>
<dbReference type="EMBL" id="JAESWA010000023">
    <property type="protein sequence ID" value="MBL4933200.1"/>
    <property type="molecule type" value="Genomic_DNA"/>
</dbReference>
<keyword evidence="2" id="KW-1185">Reference proteome</keyword>
<evidence type="ECO:0000313" key="1">
    <source>
        <dbReference type="EMBL" id="MBL4933200.1"/>
    </source>
</evidence>
<dbReference type="RefSeq" id="WP_202768588.1">
    <property type="nucleotide sequence ID" value="NZ_JAESWA010000023.1"/>
</dbReference>
<dbReference type="Proteomes" id="UP000623681">
    <property type="component" value="Unassembled WGS sequence"/>
</dbReference>
<dbReference type="InterPro" id="IPR045425">
    <property type="entry name" value="DUF6508"/>
</dbReference>
<name>A0A937FFU5_9CLOT</name>
<dbReference type="Pfam" id="PF20118">
    <property type="entry name" value="DUF6508"/>
    <property type="match status" value="1"/>
</dbReference>
<sequence>MSWIYEKNDDNTGRYVLGTVGEKPLICIGVNPSTAEPDMLDNTLESVVRISEANGFDSWIMLNVYPQRATDPEDMHDKRDNELVCENLLHIENIMKNKQPAIWAAWGTVITKRPYLLNCLYQIVDISKKYDCKWYNAGQVSKLGHPHHPLYLKKTEKLKEFDIEEYIKKASAELVFSYIKGLKNNSLSNKADLRESLYKANFMDKNHDKYSNTRPIDVDAELRTLKKADYKSTRALLTAFMREEDFVNGAINRRIENGDLLSVLKQLKKLYKEPIGEIYR</sequence>
<comment type="caution">
    <text evidence="1">The sequence shown here is derived from an EMBL/GenBank/DDBJ whole genome shotgun (WGS) entry which is preliminary data.</text>
</comment>
<protein>
    <submittedName>
        <fullName evidence="1">DUF1643 domain-containing protein</fullName>
    </submittedName>
</protein>